<evidence type="ECO:0000259" key="1">
    <source>
        <dbReference type="PROSITE" id="PS50879"/>
    </source>
</evidence>
<organism evidence="2 3">
    <name type="scientific">Biomphalaria glabrata</name>
    <name type="common">Bloodfluke planorb</name>
    <name type="synonym">Freshwater snail</name>
    <dbReference type="NCBI Taxonomy" id="6526"/>
    <lineage>
        <taxon>Eukaryota</taxon>
        <taxon>Metazoa</taxon>
        <taxon>Spiralia</taxon>
        <taxon>Lophotrochozoa</taxon>
        <taxon>Mollusca</taxon>
        <taxon>Gastropoda</taxon>
        <taxon>Heterobranchia</taxon>
        <taxon>Euthyneura</taxon>
        <taxon>Panpulmonata</taxon>
        <taxon>Hygrophila</taxon>
        <taxon>Lymnaeoidea</taxon>
        <taxon>Planorbidae</taxon>
        <taxon>Biomphalaria</taxon>
    </lineage>
</organism>
<proteinExistence type="predicted"/>
<evidence type="ECO:0000313" key="3">
    <source>
        <dbReference type="RefSeq" id="XP_055888132.1"/>
    </source>
</evidence>
<dbReference type="GO" id="GO:0004523">
    <property type="term" value="F:RNA-DNA hybrid ribonuclease activity"/>
    <property type="evidence" value="ECO:0007669"/>
    <property type="project" value="InterPro"/>
</dbReference>
<keyword evidence="2" id="KW-1185">Reference proteome</keyword>
<dbReference type="OMA" id="QGENFLT"/>
<dbReference type="PROSITE" id="PS50879">
    <property type="entry name" value="RNASE_H_1"/>
    <property type="match status" value="1"/>
</dbReference>
<reference evidence="3" key="1">
    <citation type="submission" date="2025-08" db="UniProtKB">
        <authorList>
            <consortium name="RefSeq"/>
        </authorList>
    </citation>
    <scope>IDENTIFICATION</scope>
</reference>
<dbReference type="Proteomes" id="UP001165740">
    <property type="component" value="Chromosome 6"/>
</dbReference>
<dbReference type="InterPro" id="IPR012337">
    <property type="entry name" value="RNaseH-like_sf"/>
</dbReference>
<dbReference type="Gene3D" id="3.30.420.10">
    <property type="entry name" value="Ribonuclease H-like superfamily/Ribonuclease H"/>
    <property type="match status" value="1"/>
</dbReference>
<dbReference type="GO" id="GO:0003676">
    <property type="term" value="F:nucleic acid binding"/>
    <property type="evidence" value="ECO:0007669"/>
    <property type="project" value="InterPro"/>
</dbReference>
<dbReference type="GeneID" id="129926675"/>
<dbReference type="OrthoDB" id="3267074at2759"/>
<dbReference type="AlphaFoldDB" id="A0A9W3ALK1"/>
<dbReference type="SUPFAM" id="SSF53098">
    <property type="entry name" value="Ribonuclease H-like"/>
    <property type="match status" value="1"/>
</dbReference>
<dbReference type="InterPro" id="IPR002156">
    <property type="entry name" value="RNaseH_domain"/>
</dbReference>
<feature type="domain" description="RNase H type-1" evidence="1">
    <location>
        <begin position="168"/>
        <end position="310"/>
    </location>
</feature>
<name>A0A9W3ALK1_BIOGL</name>
<gene>
    <name evidence="3" type="primary">LOC129926675</name>
</gene>
<dbReference type="RefSeq" id="XP_055888132.1">
    <property type="nucleotide sequence ID" value="XM_056032157.1"/>
</dbReference>
<protein>
    <submittedName>
        <fullName evidence="3">Uncharacterized protein LOC129926675</fullName>
    </submittedName>
</protein>
<dbReference type="InterPro" id="IPR036397">
    <property type="entry name" value="RNaseH_sf"/>
</dbReference>
<sequence>MGAVRSQMDYSLPVQVWASQTTLASLDAVQNQALRLICGTFRTTPIAAGEIMANIPPLKLRRERAVILAHERYMRLEDGCPLRSLVDNWEGRRRLKNRPCFMHVARGLVREANLPVERAALSPSGSIFPMEALGMPTIRKSLLDPVVTKQSPTTRLLQAARETIASYPAGVTTIYTDGSVRTLEGTVKAGYGAVVRLSGNPESDELSGSCQQKSSLEAELEAMFQALDWVATMVRNGTASAHDIVLFTDSVAALEAIERLDEGARRVWDVLTVGGRLLRFGVNVTLQWVPAHCGVVSHDLADQLAKTAVATALENDEPYSYESVRSLVNQRMLTLWHDGWDSSDKGRELYRAMRRPDRRDAWE</sequence>
<dbReference type="Pfam" id="PF00075">
    <property type="entry name" value="RNase_H"/>
    <property type="match status" value="1"/>
</dbReference>
<evidence type="ECO:0000313" key="2">
    <source>
        <dbReference type="Proteomes" id="UP001165740"/>
    </source>
</evidence>
<accession>A0A9W3ALK1</accession>
<dbReference type="CDD" id="cd09276">
    <property type="entry name" value="Rnase_HI_RT_non_LTR"/>
    <property type="match status" value="1"/>
</dbReference>